<dbReference type="Proteomes" id="UP000093902">
    <property type="component" value="Unassembled WGS sequence"/>
</dbReference>
<comment type="function">
    <text evidence="3">Nucleoside triphosphate pyrophosphatase. May have a dual role in cell division arrest and in preventing the incorporation of modified nucleotides into cellular nucleic acids.</text>
</comment>
<accession>A0A1A0RI15</accession>
<evidence type="ECO:0000256" key="3">
    <source>
        <dbReference type="HAMAP-Rule" id="MF_00528"/>
    </source>
</evidence>
<reference evidence="5" key="1">
    <citation type="submission" date="2016-06" db="EMBL/GenBank/DDBJ databases">
        <authorList>
            <person name="Sutton G."/>
            <person name="Brinkac L."/>
            <person name="Sanka R."/>
            <person name="Adams M."/>
            <person name="Lau E."/>
            <person name="Mehaffy C."/>
            <person name="Tameris M."/>
            <person name="Hatherill M."/>
            <person name="Hanekom W."/>
            <person name="Mahomed H."/>
            <person name="Mcshane H."/>
        </authorList>
    </citation>
    <scope>NUCLEOTIDE SEQUENCE [LARGE SCALE GENOMIC DNA]</scope>
    <source>
        <strain evidence="5">852002-51209_SCH5440388</strain>
    </source>
</reference>
<comment type="similarity">
    <text evidence="3">Belongs to the Maf family.</text>
</comment>
<dbReference type="GO" id="GO:0047429">
    <property type="term" value="F:nucleoside triphosphate diphosphatase activity"/>
    <property type="evidence" value="ECO:0007669"/>
    <property type="project" value="UniProtKB-EC"/>
</dbReference>
<dbReference type="EMBL" id="LZSO01000008">
    <property type="protein sequence ID" value="OBB33344.1"/>
    <property type="molecule type" value="Genomic_DNA"/>
</dbReference>
<dbReference type="Gene3D" id="3.90.950.10">
    <property type="match status" value="1"/>
</dbReference>
<protein>
    <recommendedName>
        <fullName evidence="3">Nucleoside triphosphate pyrophosphatase</fullName>
        <ecNumber evidence="3">3.6.1.9</ecNumber>
    </recommendedName>
    <alternativeName>
        <fullName evidence="3">Nucleotide pyrophosphatase</fullName>
        <shortName evidence="3">Nucleotide PPase</shortName>
    </alternativeName>
</protein>
<dbReference type="SUPFAM" id="SSF52972">
    <property type="entry name" value="ITPase-like"/>
    <property type="match status" value="1"/>
</dbReference>
<dbReference type="HAMAP" id="MF_00528">
    <property type="entry name" value="Maf"/>
    <property type="match status" value="1"/>
</dbReference>
<dbReference type="OrthoDB" id="3527985at2"/>
<proteinExistence type="inferred from homology"/>
<dbReference type="InterPro" id="IPR003697">
    <property type="entry name" value="Maf-like"/>
</dbReference>
<dbReference type="NCBIfam" id="TIGR00172">
    <property type="entry name" value="maf"/>
    <property type="match status" value="1"/>
</dbReference>
<dbReference type="InterPro" id="IPR029001">
    <property type="entry name" value="ITPase-like_fam"/>
</dbReference>
<evidence type="ECO:0000313" key="5">
    <source>
        <dbReference type="Proteomes" id="UP000093902"/>
    </source>
</evidence>
<evidence type="ECO:0000313" key="4">
    <source>
        <dbReference type="EMBL" id="OBB33344.1"/>
    </source>
</evidence>
<organism evidence="4 5">
    <name type="scientific">Mycolicibacterium peregrinum</name>
    <name type="common">Mycobacterium peregrinum</name>
    <dbReference type="NCBI Taxonomy" id="43304"/>
    <lineage>
        <taxon>Bacteria</taxon>
        <taxon>Bacillati</taxon>
        <taxon>Actinomycetota</taxon>
        <taxon>Actinomycetes</taxon>
        <taxon>Mycobacteriales</taxon>
        <taxon>Mycobacteriaceae</taxon>
        <taxon>Mycolicibacterium</taxon>
    </lineage>
</organism>
<dbReference type="PANTHER" id="PTHR43213:SF5">
    <property type="entry name" value="BIFUNCTIONAL DTTP_UTP PYROPHOSPHATASE_METHYLTRANSFERASE PROTEIN-RELATED"/>
    <property type="match status" value="1"/>
</dbReference>
<gene>
    <name evidence="4" type="ORF">A5792_09305</name>
</gene>
<keyword evidence="2 3" id="KW-0378">Hydrolase</keyword>
<comment type="subcellular location">
    <subcellularLocation>
        <location evidence="3">Cytoplasm</location>
    </subcellularLocation>
</comment>
<keyword evidence="3" id="KW-0963">Cytoplasm</keyword>
<dbReference type="GO" id="GO:0009117">
    <property type="term" value="P:nucleotide metabolic process"/>
    <property type="evidence" value="ECO:0007669"/>
    <property type="project" value="UniProtKB-KW"/>
</dbReference>
<comment type="catalytic activity">
    <reaction evidence="3">
        <text>a ribonucleoside 5'-triphosphate + H2O = a ribonucleoside 5'-phosphate + diphosphate + H(+)</text>
        <dbReference type="Rhea" id="RHEA:23996"/>
        <dbReference type="ChEBI" id="CHEBI:15377"/>
        <dbReference type="ChEBI" id="CHEBI:15378"/>
        <dbReference type="ChEBI" id="CHEBI:33019"/>
        <dbReference type="ChEBI" id="CHEBI:58043"/>
        <dbReference type="ChEBI" id="CHEBI:61557"/>
        <dbReference type="EC" id="3.6.1.9"/>
    </reaction>
</comment>
<dbReference type="AlphaFoldDB" id="A0A1A0RI15"/>
<comment type="caution">
    <text evidence="3">Lacks conserved residue(s) required for the propagation of feature annotation.</text>
</comment>
<keyword evidence="3" id="KW-0546">Nucleotide metabolism</keyword>
<dbReference type="EC" id="3.6.1.9" evidence="3"/>
<dbReference type="RefSeq" id="WP_064928895.1">
    <property type="nucleotide sequence ID" value="NZ_LZSO01000008.1"/>
</dbReference>
<dbReference type="GO" id="GO:0005737">
    <property type="term" value="C:cytoplasm"/>
    <property type="evidence" value="ECO:0007669"/>
    <property type="project" value="UniProtKB-SubCell"/>
</dbReference>
<dbReference type="PANTHER" id="PTHR43213">
    <property type="entry name" value="BIFUNCTIONAL DTTP/UTP PYROPHOSPHATASE/METHYLTRANSFERASE PROTEIN-RELATED"/>
    <property type="match status" value="1"/>
</dbReference>
<dbReference type="Pfam" id="PF02545">
    <property type="entry name" value="Maf"/>
    <property type="match status" value="1"/>
</dbReference>
<dbReference type="CDD" id="cd00555">
    <property type="entry name" value="Maf"/>
    <property type="match status" value="1"/>
</dbReference>
<evidence type="ECO:0000256" key="2">
    <source>
        <dbReference type="ARBA" id="ARBA00022801"/>
    </source>
</evidence>
<sequence length="212" mass="21725">MTRVVLGSASTGRLGVLRQAGLDPLVVVSGVDEDAVIASLADAPPERVVSGLAAAKADEVLTHVPAAVAADCVVIGCDSMLFLDGRLCGKPGDVDTARQQWQVMAGRTAQLHSGHAVLVVHDGAVTHRLADTGITAVHFGSPTEADLEAYLRSGEPLGVAGGFTIDGLGGWFVDGIEGDPSNVIGLSLPLLRRMLASAGVSIAEIWENSAQT</sequence>
<name>A0A1A0RI15_MYCPR</name>
<comment type="caution">
    <text evidence="4">The sequence shown here is derived from an EMBL/GenBank/DDBJ whole genome shotgun (WGS) entry which is preliminary data.</text>
</comment>
<feature type="active site" description="Proton acceptor" evidence="3">
    <location>
        <position position="78"/>
    </location>
</feature>
<comment type="catalytic activity">
    <reaction evidence="3">
        <text>a 2'-deoxyribonucleoside 5'-triphosphate + H2O = a 2'-deoxyribonucleoside 5'-phosphate + diphosphate + H(+)</text>
        <dbReference type="Rhea" id="RHEA:44644"/>
        <dbReference type="ChEBI" id="CHEBI:15377"/>
        <dbReference type="ChEBI" id="CHEBI:15378"/>
        <dbReference type="ChEBI" id="CHEBI:33019"/>
        <dbReference type="ChEBI" id="CHEBI:61560"/>
        <dbReference type="ChEBI" id="CHEBI:65317"/>
        <dbReference type="EC" id="3.6.1.9"/>
    </reaction>
</comment>
<dbReference type="PIRSF" id="PIRSF006305">
    <property type="entry name" value="Maf"/>
    <property type="match status" value="1"/>
</dbReference>
<comment type="cofactor">
    <cofactor evidence="1 3">
        <name>a divalent metal cation</name>
        <dbReference type="ChEBI" id="CHEBI:60240"/>
    </cofactor>
</comment>
<dbReference type="STRING" id="43304.GCA_001403655_01675"/>
<evidence type="ECO:0000256" key="1">
    <source>
        <dbReference type="ARBA" id="ARBA00001968"/>
    </source>
</evidence>